<protein>
    <submittedName>
        <fullName evidence="1">Uncharacterized protein</fullName>
    </submittedName>
</protein>
<accession>A0ABM7FYJ4</accession>
<evidence type="ECO:0000313" key="2">
    <source>
        <dbReference type="Proteomes" id="UP001059971"/>
    </source>
</evidence>
<reference evidence="1" key="1">
    <citation type="submission" date="2018-07" db="EMBL/GenBank/DDBJ databases">
        <title>Complete genome sequence of Sphingomonas bisphenolicum strain AO1, a bisphenol A degradative bacterium isolated from Japanese farm field.</title>
        <authorList>
            <person name="Murakami M."/>
            <person name="Koh M."/>
            <person name="Koba S."/>
            <person name="Matsumura Y."/>
        </authorList>
    </citation>
    <scope>NUCLEOTIDE SEQUENCE</scope>
    <source>
        <strain evidence="1">AO1</strain>
    </source>
</reference>
<name>A0ABM7FYJ4_9SPHN</name>
<dbReference type="Proteomes" id="UP001059971">
    <property type="component" value="Chromosome 1"/>
</dbReference>
<evidence type="ECO:0000313" key="1">
    <source>
        <dbReference type="EMBL" id="BBF70215.1"/>
    </source>
</evidence>
<dbReference type="RefSeq" id="WP_261934627.1">
    <property type="nucleotide sequence ID" value="NZ_AP018817.1"/>
</dbReference>
<organism evidence="1 2">
    <name type="scientific">Sphingomonas bisphenolicum</name>
    <dbReference type="NCBI Taxonomy" id="296544"/>
    <lineage>
        <taxon>Bacteria</taxon>
        <taxon>Pseudomonadati</taxon>
        <taxon>Pseudomonadota</taxon>
        <taxon>Alphaproteobacteria</taxon>
        <taxon>Sphingomonadales</taxon>
        <taxon>Sphingomonadaceae</taxon>
        <taxon>Sphingomonas</taxon>
    </lineage>
</organism>
<keyword evidence="2" id="KW-1185">Reference proteome</keyword>
<gene>
    <name evidence="1" type="ORF">SBA_ch1_24150</name>
</gene>
<dbReference type="EMBL" id="AP018817">
    <property type="protein sequence ID" value="BBF70215.1"/>
    <property type="molecule type" value="Genomic_DNA"/>
</dbReference>
<sequence length="93" mass="10095">MTPAEAARHRDLADSLAQFLYPHGEWPVSRGSFLEDRLATLETAVLIARIDGSGNLPMMKAMRQVLQGLADVTRLQIAAASAIQSAELDGHRP</sequence>
<proteinExistence type="predicted"/>